<feature type="domain" description="WSC" evidence="8">
    <location>
        <begin position="39"/>
        <end position="130"/>
    </location>
</feature>
<evidence type="ECO:0000256" key="5">
    <source>
        <dbReference type="ARBA" id="ARBA00023136"/>
    </source>
</evidence>
<dbReference type="PANTHER" id="PTHR24269">
    <property type="entry name" value="KREMEN PROTEIN"/>
    <property type="match status" value="1"/>
</dbReference>
<feature type="transmembrane region" description="Helical" evidence="7">
    <location>
        <begin position="12"/>
        <end position="35"/>
    </location>
</feature>
<evidence type="ECO:0000256" key="1">
    <source>
        <dbReference type="ARBA" id="ARBA00004167"/>
    </source>
</evidence>
<keyword evidence="10" id="KW-1185">Reference proteome</keyword>
<gene>
    <name evidence="9" type="ORF">KP79_PYT04894</name>
</gene>
<dbReference type="EMBL" id="NEDP02076713">
    <property type="protein sequence ID" value="OWF35685.1"/>
    <property type="molecule type" value="Genomic_DNA"/>
</dbReference>
<evidence type="ECO:0000256" key="7">
    <source>
        <dbReference type="SAM" id="Phobius"/>
    </source>
</evidence>
<keyword evidence="9" id="KW-0808">Transferase</keyword>
<organism evidence="9 10">
    <name type="scientific">Mizuhopecten yessoensis</name>
    <name type="common">Japanese scallop</name>
    <name type="synonym">Patinopecten yessoensis</name>
    <dbReference type="NCBI Taxonomy" id="6573"/>
    <lineage>
        <taxon>Eukaryota</taxon>
        <taxon>Metazoa</taxon>
        <taxon>Spiralia</taxon>
        <taxon>Lophotrochozoa</taxon>
        <taxon>Mollusca</taxon>
        <taxon>Bivalvia</taxon>
        <taxon>Autobranchia</taxon>
        <taxon>Pteriomorphia</taxon>
        <taxon>Pectinida</taxon>
        <taxon>Pectinoidea</taxon>
        <taxon>Pectinidae</taxon>
        <taxon>Mizuhopecten</taxon>
    </lineage>
</organism>
<keyword evidence="6" id="KW-0325">Glycoprotein</keyword>
<keyword evidence="5 7" id="KW-0472">Membrane</keyword>
<keyword evidence="4 7" id="KW-1133">Transmembrane helix</keyword>
<dbReference type="Pfam" id="PF01822">
    <property type="entry name" value="WSC"/>
    <property type="match status" value="1"/>
</dbReference>
<dbReference type="GO" id="GO:0016740">
    <property type="term" value="F:transferase activity"/>
    <property type="evidence" value="ECO:0007669"/>
    <property type="project" value="UniProtKB-KW"/>
</dbReference>
<evidence type="ECO:0000256" key="3">
    <source>
        <dbReference type="ARBA" id="ARBA00022729"/>
    </source>
</evidence>
<sequence length="248" mass="27517">MRCPTPRGTNVSYPVLFGLCEMAILHAPLVLLVLVDFVEGAYIGCFNDIAERLLKENQYSDSQLTTDKCIQYCFQHGNTLAGTQYSTQCFCGNDIDMNQLTTEDACSRACGGNQSETCGGTWKMSVYSTDYQTTTESTVLATTQSVEIVNNSCICHCNKTSWIFSTNLTTAQQQEILSELQAQLTVSKKSTSTYKRKFNSEYDSRPSSMTMGYVAAAILAIMTVVVVVPDVIRLVLYAQRCLHCNNRK</sequence>
<dbReference type="InterPro" id="IPR002889">
    <property type="entry name" value="WSC_carb-bd"/>
</dbReference>
<evidence type="ECO:0000256" key="6">
    <source>
        <dbReference type="ARBA" id="ARBA00023180"/>
    </source>
</evidence>
<dbReference type="Proteomes" id="UP000242188">
    <property type="component" value="Unassembled WGS sequence"/>
</dbReference>
<name>A0A210PGS3_MIZYE</name>
<dbReference type="GO" id="GO:0005886">
    <property type="term" value="C:plasma membrane"/>
    <property type="evidence" value="ECO:0007669"/>
    <property type="project" value="TreeGrafter"/>
</dbReference>
<accession>A0A210PGS3</accession>
<evidence type="ECO:0000313" key="10">
    <source>
        <dbReference type="Proteomes" id="UP000242188"/>
    </source>
</evidence>
<feature type="transmembrane region" description="Helical" evidence="7">
    <location>
        <begin position="213"/>
        <end position="238"/>
    </location>
</feature>
<dbReference type="PROSITE" id="PS51212">
    <property type="entry name" value="WSC"/>
    <property type="match status" value="1"/>
</dbReference>
<keyword evidence="2 7" id="KW-0812">Transmembrane</keyword>
<dbReference type="AlphaFoldDB" id="A0A210PGS3"/>
<evidence type="ECO:0000259" key="8">
    <source>
        <dbReference type="PROSITE" id="PS51212"/>
    </source>
</evidence>
<proteinExistence type="predicted"/>
<evidence type="ECO:0000256" key="4">
    <source>
        <dbReference type="ARBA" id="ARBA00022989"/>
    </source>
</evidence>
<dbReference type="STRING" id="6573.A0A210PGS3"/>
<keyword evidence="3" id="KW-0732">Signal</keyword>
<comment type="caution">
    <text evidence="9">The sequence shown here is derived from an EMBL/GenBank/DDBJ whole genome shotgun (WGS) entry which is preliminary data.</text>
</comment>
<evidence type="ECO:0000313" key="9">
    <source>
        <dbReference type="EMBL" id="OWF35685.1"/>
    </source>
</evidence>
<dbReference type="OrthoDB" id="6160791at2759"/>
<dbReference type="PANTHER" id="PTHR24269:SF16">
    <property type="entry name" value="PROTEIN SLG1"/>
    <property type="match status" value="1"/>
</dbReference>
<dbReference type="SMART" id="SM00321">
    <property type="entry name" value="WSC"/>
    <property type="match status" value="1"/>
</dbReference>
<evidence type="ECO:0000256" key="2">
    <source>
        <dbReference type="ARBA" id="ARBA00022692"/>
    </source>
</evidence>
<comment type="subcellular location">
    <subcellularLocation>
        <location evidence="1">Membrane</location>
        <topology evidence="1">Single-pass membrane protein</topology>
    </subcellularLocation>
</comment>
<dbReference type="InterPro" id="IPR051836">
    <property type="entry name" value="Kremen_rcpt"/>
</dbReference>
<protein>
    <submittedName>
        <fullName evidence="9">Xylosyltransferase oxt</fullName>
    </submittedName>
</protein>
<reference evidence="9 10" key="1">
    <citation type="journal article" date="2017" name="Nat. Ecol. Evol.">
        <title>Scallop genome provides insights into evolution of bilaterian karyotype and development.</title>
        <authorList>
            <person name="Wang S."/>
            <person name="Zhang J."/>
            <person name="Jiao W."/>
            <person name="Li J."/>
            <person name="Xun X."/>
            <person name="Sun Y."/>
            <person name="Guo X."/>
            <person name="Huan P."/>
            <person name="Dong B."/>
            <person name="Zhang L."/>
            <person name="Hu X."/>
            <person name="Sun X."/>
            <person name="Wang J."/>
            <person name="Zhao C."/>
            <person name="Wang Y."/>
            <person name="Wang D."/>
            <person name="Huang X."/>
            <person name="Wang R."/>
            <person name="Lv J."/>
            <person name="Li Y."/>
            <person name="Zhang Z."/>
            <person name="Liu B."/>
            <person name="Lu W."/>
            <person name="Hui Y."/>
            <person name="Liang J."/>
            <person name="Zhou Z."/>
            <person name="Hou R."/>
            <person name="Li X."/>
            <person name="Liu Y."/>
            <person name="Li H."/>
            <person name="Ning X."/>
            <person name="Lin Y."/>
            <person name="Zhao L."/>
            <person name="Xing Q."/>
            <person name="Dou J."/>
            <person name="Li Y."/>
            <person name="Mao J."/>
            <person name="Guo H."/>
            <person name="Dou H."/>
            <person name="Li T."/>
            <person name="Mu C."/>
            <person name="Jiang W."/>
            <person name="Fu Q."/>
            <person name="Fu X."/>
            <person name="Miao Y."/>
            <person name="Liu J."/>
            <person name="Yu Q."/>
            <person name="Li R."/>
            <person name="Liao H."/>
            <person name="Li X."/>
            <person name="Kong Y."/>
            <person name="Jiang Z."/>
            <person name="Chourrout D."/>
            <person name="Li R."/>
            <person name="Bao Z."/>
        </authorList>
    </citation>
    <scope>NUCLEOTIDE SEQUENCE [LARGE SCALE GENOMIC DNA]</scope>
    <source>
        <strain evidence="9 10">PY_sf001</strain>
    </source>
</reference>